<dbReference type="CDD" id="cd00761">
    <property type="entry name" value="Glyco_tranf_GTA_type"/>
    <property type="match status" value="1"/>
</dbReference>
<dbReference type="Proteomes" id="UP000190683">
    <property type="component" value="Unassembled WGS sequence"/>
</dbReference>
<dbReference type="GO" id="GO:0016758">
    <property type="term" value="F:hexosyltransferase activity"/>
    <property type="evidence" value="ECO:0007669"/>
    <property type="project" value="UniProtKB-ARBA"/>
</dbReference>
<evidence type="ECO:0000259" key="2">
    <source>
        <dbReference type="Pfam" id="PF00535"/>
    </source>
</evidence>
<dbReference type="PANTHER" id="PTHR22916">
    <property type="entry name" value="GLYCOSYLTRANSFERASE"/>
    <property type="match status" value="1"/>
</dbReference>
<gene>
    <name evidence="3" type="ORF">B0681_03315</name>
</gene>
<dbReference type="STRING" id="573983.B0681_03315"/>
<dbReference type="AlphaFoldDB" id="A0A1T0CVL4"/>
<proteinExistence type="predicted"/>
<keyword evidence="1" id="KW-0812">Transmembrane</keyword>
<name>A0A1T0CVL4_9GAMM</name>
<keyword evidence="1" id="KW-0472">Membrane</keyword>
<accession>A0A1T0CVL4</accession>
<organism evidence="3 4">
    <name type="scientific">Moraxella porci DSM 25326</name>
    <dbReference type="NCBI Taxonomy" id="573983"/>
    <lineage>
        <taxon>Bacteria</taxon>
        <taxon>Pseudomonadati</taxon>
        <taxon>Pseudomonadota</taxon>
        <taxon>Gammaproteobacteria</taxon>
        <taxon>Moraxellales</taxon>
        <taxon>Moraxellaceae</taxon>
        <taxon>Moraxella</taxon>
    </lineage>
</organism>
<sequence length="383" mass="45330">MFLTIVAPYYNCSAYIYSCLKTIDDTLSDLDLEKTPVEIIVVDDFNVDTEVRALNDAISILRNYECFRVLRPTQNLGLSDARNFGVRHAKGEYIFFLDSDDYINKNNLKEIIETLFSVRTDMIYFGSHTFSSEHDWREMSKFSFQPRCIVQVDDSVVAQYLEDCTFYAWRFFVKRSIMQDVRFHSRLYMEDIATTPLILSHSQTIWYEPLSVVNYRIRPNSIMTTWNPQKYIDMVRAPSLINDDLALRYAGSPAIAHQSRILGYKFFYWSISDARKANKDKVDIQYYNQIKNLYDRNFGSFNIAKDFFLLKNTFDFKGALKWILLYRSYYLYHRTITPSGHLKYRALRRKTLSYTKLVVKAVFCLIIILLFFMNVYQLFFAYG</sequence>
<evidence type="ECO:0000313" key="4">
    <source>
        <dbReference type="Proteomes" id="UP000190683"/>
    </source>
</evidence>
<keyword evidence="1" id="KW-1133">Transmembrane helix</keyword>
<feature type="domain" description="Glycosyltransferase 2-like" evidence="2">
    <location>
        <begin position="4"/>
        <end position="143"/>
    </location>
</feature>
<evidence type="ECO:0000313" key="3">
    <source>
        <dbReference type="EMBL" id="OOS26181.1"/>
    </source>
</evidence>
<evidence type="ECO:0000256" key="1">
    <source>
        <dbReference type="SAM" id="Phobius"/>
    </source>
</evidence>
<keyword evidence="4" id="KW-1185">Reference proteome</keyword>
<reference evidence="3 4" key="1">
    <citation type="submission" date="2017-02" db="EMBL/GenBank/DDBJ databases">
        <title>Draft genome sequence of Moraxella porci CCUG 54912T type strain.</title>
        <authorList>
            <person name="Salva-Serra F."/>
            <person name="Engstrom-Jakobsson H."/>
            <person name="Thorell K."/>
            <person name="Jaen-Luchoro D."/>
            <person name="Gonzales-Siles L."/>
            <person name="Karlsson R."/>
            <person name="Yazdan S."/>
            <person name="Boulund F."/>
            <person name="Johnning A."/>
            <person name="Engstrand L."/>
            <person name="Kristiansson E."/>
            <person name="Moore E."/>
        </authorList>
    </citation>
    <scope>NUCLEOTIDE SEQUENCE [LARGE SCALE GENOMIC DNA]</scope>
    <source>
        <strain evidence="3 4">CCUG 54912</strain>
    </source>
</reference>
<dbReference type="Gene3D" id="3.90.550.10">
    <property type="entry name" value="Spore Coat Polysaccharide Biosynthesis Protein SpsA, Chain A"/>
    <property type="match status" value="1"/>
</dbReference>
<dbReference type="InterPro" id="IPR001173">
    <property type="entry name" value="Glyco_trans_2-like"/>
</dbReference>
<comment type="caution">
    <text evidence="3">The sequence shown here is derived from an EMBL/GenBank/DDBJ whole genome shotgun (WGS) entry which is preliminary data.</text>
</comment>
<dbReference type="RefSeq" id="WP_078317329.1">
    <property type="nucleotide sequence ID" value="NZ_MUYV01000002.1"/>
</dbReference>
<dbReference type="PANTHER" id="PTHR22916:SF3">
    <property type="entry name" value="UDP-GLCNAC:BETAGAL BETA-1,3-N-ACETYLGLUCOSAMINYLTRANSFERASE-LIKE PROTEIN 1"/>
    <property type="match status" value="1"/>
</dbReference>
<protein>
    <recommendedName>
        <fullName evidence="2">Glycosyltransferase 2-like domain-containing protein</fullName>
    </recommendedName>
</protein>
<feature type="transmembrane region" description="Helical" evidence="1">
    <location>
        <begin position="357"/>
        <end position="379"/>
    </location>
</feature>
<dbReference type="InterPro" id="IPR029044">
    <property type="entry name" value="Nucleotide-diphossugar_trans"/>
</dbReference>
<dbReference type="SUPFAM" id="SSF53448">
    <property type="entry name" value="Nucleotide-diphospho-sugar transferases"/>
    <property type="match status" value="1"/>
</dbReference>
<dbReference type="Pfam" id="PF00535">
    <property type="entry name" value="Glycos_transf_2"/>
    <property type="match status" value="1"/>
</dbReference>
<dbReference type="EMBL" id="MUYV01000002">
    <property type="protein sequence ID" value="OOS26181.1"/>
    <property type="molecule type" value="Genomic_DNA"/>
</dbReference>